<evidence type="ECO:0000313" key="3">
    <source>
        <dbReference type="Proteomes" id="UP000231246"/>
    </source>
</evidence>
<accession>A0A2H0BUS7</accession>
<reference evidence="2 3" key="1">
    <citation type="submission" date="2017-09" db="EMBL/GenBank/DDBJ databases">
        <title>Depth-based differentiation of microbial function through sediment-hosted aquifers and enrichment of novel symbionts in the deep terrestrial subsurface.</title>
        <authorList>
            <person name="Probst A.J."/>
            <person name="Ladd B."/>
            <person name="Jarett J.K."/>
            <person name="Geller-Mcgrath D.E."/>
            <person name="Sieber C.M."/>
            <person name="Emerson J.B."/>
            <person name="Anantharaman K."/>
            <person name="Thomas B.C."/>
            <person name="Malmstrom R."/>
            <person name="Stieglmeier M."/>
            <person name="Klingl A."/>
            <person name="Woyke T."/>
            <person name="Ryan C.M."/>
            <person name="Banfield J.F."/>
        </authorList>
    </citation>
    <scope>NUCLEOTIDE SEQUENCE [LARGE SCALE GENOMIC DNA]</scope>
    <source>
        <strain evidence="2">CG22_combo_CG10-13_8_21_14_all_38_20</strain>
    </source>
</reference>
<keyword evidence="1" id="KW-0812">Transmembrane</keyword>
<keyword evidence="1" id="KW-1133">Transmembrane helix</keyword>
<dbReference type="AlphaFoldDB" id="A0A2H0BUS7"/>
<organism evidence="2 3">
    <name type="scientific">Candidatus Roizmanbacteria bacterium CG22_combo_CG10-13_8_21_14_all_38_20</name>
    <dbReference type="NCBI Taxonomy" id="1974862"/>
    <lineage>
        <taxon>Bacteria</taxon>
        <taxon>Candidatus Roizmaniibacteriota</taxon>
    </lineage>
</organism>
<dbReference type="EMBL" id="PCTA01000026">
    <property type="protein sequence ID" value="PIP61425.1"/>
    <property type="molecule type" value="Genomic_DNA"/>
</dbReference>
<evidence type="ECO:0000256" key="1">
    <source>
        <dbReference type="SAM" id="Phobius"/>
    </source>
</evidence>
<comment type="caution">
    <text evidence="2">The sequence shown here is derived from an EMBL/GenBank/DDBJ whole genome shotgun (WGS) entry which is preliminary data.</text>
</comment>
<gene>
    <name evidence="2" type="ORF">COW99_03940</name>
</gene>
<feature type="transmembrane region" description="Helical" evidence="1">
    <location>
        <begin position="18"/>
        <end position="37"/>
    </location>
</feature>
<sequence length="143" mass="15690">MFGGIIKTMDTKFLKAKTILGVLVVVLLILIGVSVFGKNKTNSPGTRVIPITAPEIIPTDNISEQQQYGQLPDYPFTYQDLNLELNNMGTILRVDFSGEKSSAEAKVQQLLTEYNIDTTNLEIVFIGLDQDSNEPPPGFGQGQ</sequence>
<dbReference type="Proteomes" id="UP000231246">
    <property type="component" value="Unassembled WGS sequence"/>
</dbReference>
<name>A0A2H0BUS7_9BACT</name>
<protein>
    <submittedName>
        <fullName evidence="2">Uncharacterized protein</fullName>
    </submittedName>
</protein>
<keyword evidence="1" id="KW-0472">Membrane</keyword>
<proteinExistence type="predicted"/>
<evidence type="ECO:0000313" key="2">
    <source>
        <dbReference type="EMBL" id="PIP61425.1"/>
    </source>
</evidence>